<feature type="compositionally biased region" description="Basic and acidic residues" evidence="1">
    <location>
        <begin position="15"/>
        <end position="26"/>
    </location>
</feature>
<comment type="caution">
    <text evidence="2">The sequence shown here is derived from an EMBL/GenBank/DDBJ whole genome shotgun (WGS) entry which is preliminary data.</text>
</comment>
<evidence type="ECO:0000256" key="1">
    <source>
        <dbReference type="SAM" id="MobiDB-lite"/>
    </source>
</evidence>
<evidence type="ECO:0000313" key="2">
    <source>
        <dbReference type="EMBL" id="KAG7501352.1"/>
    </source>
</evidence>
<sequence length="127" mass="13824">MAPVQSLPGEPQRSLAEDETTHRRGSDGMLEVFTVVTTRSRSVAAAVRQAKSKMERKLAGTYLPLSQLFSHRCLTRELAENGTRPERRGTAAGQINTRAPAQAVLTRQDYATNRTQSAQSSPSAGLQ</sequence>
<reference evidence="2 3" key="1">
    <citation type="journal article" date="2021" name="Sci. Rep.">
        <title>Chromosome anchoring in Senegalese sole (Solea senegalensis) reveals sex-associated markers and genome rearrangements in flatfish.</title>
        <authorList>
            <person name="Guerrero-Cozar I."/>
            <person name="Gomez-Garrido J."/>
            <person name="Berbel C."/>
            <person name="Martinez-Blanch J.F."/>
            <person name="Alioto T."/>
            <person name="Claros M.G."/>
            <person name="Gagnaire P.A."/>
            <person name="Manchado M."/>
        </authorList>
    </citation>
    <scope>NUCLEOTIDE SEQUENCE [LARGE SCALE GENOMIC DNA]</scope>
    <source>
        <strain evidence="2">Sse05_10M</strain>
    </source>
</reference>
<feature type="compositionally biased region" description="Basic and acidic residues" evidence="1">
    <location>
        <begin position="80"/>
        <end position="89"/>
    </location>
</feature>
<keyword evidence="3" id="KW-1185">Reference proteome</keyword>
<proteinExistence type="predicted"/>
<dbReference type="EMBL" id="JAGKHQ010000013">
    <property type="protein sequence ID" value="KAG7501352.1"/>
    <property type="molecule type" value="Genomic_DNA"/>
</dbReference>
<organism evidence="2 3">
    <name type="scientific">Solea senegalensis</name>
    <name type="common">Senegalese sole</name>
    <dbReference type="NCBI Taxonomy" id="28829"/>
    <lineage>
        <taxon>Eukaryota</taxon>
        <taxon>Metazoa</taxon>
        <taxon>Chordata</taxon>
        <taxon>Craniata</taxon>
        <taxon>Vertebrata</taxon>
        <taxon>Euteleostomi</taxon>
        <taxon>Actinopterygii</taxon>
        <taxon>Neopterygii</taxon>
        <taxon>Teleostei</taxon>
        <taxon>Neoteleostei</taxon>
        <taxon>Acanthomorphata</taxon>
        <taxon>Carangaria</taxon>
        <taxon>Pleuronectiformes</taxon>
        <taxon>Pleuronectoidei</taxon>
        <taxon>Soleidae</taxon>
        <taxon>Solea</taxon>
    </lineage>
</organism>
<evidence type="ECO:0000313" key="3">
    <source>
        <dbReference type="Proteomes" id="UP000693946"/>
    </source>
</evidence>
<dbReference type="AlphaFoldDB" id="A0AAV6R7D2"/>
<accession>A0AAV6R7D2</accession>
<feature type="compositionally biased region" description="Polar residues" evidence="1">
    <location>
        <begin position="109"/>
        <end position="127"/>
    </location>
</feature>
<gene>
    <name evidence="2" type="ORF">JOB18_047147</name>
</gene>
<protein>
    <submittedName>
        <fullName evidence="2">Uncharacterized protein</fullName>
    </submittedName>
</protein>
<name>A0AAV6R7D2_SOLSE</name>
<feature type="region of interest" description="Disordered" evidence="1">
    <location>
        <begin position="80"/>
        <end position="127"/>
    </location>
</feature>
<feature type="region of interest" description="Disordered" evidence="1">
    <location>
        <begin position="1"/>
        <end position="28"/>
    </location>
</feature>
<dbReference type="Proteomes" id="UP000693946">
    <property type="component" value="Linkage Group LG20"/>
</dbReference>